<dbReference type="HOGENOM" id="CLU_050203_0_0_3"/>
<dbReference type="InterPro" id="IPR016024">
    <property type="entry name" value="ARM-type_fold"/>
</dbReference>
<keyword evidence="2" id="KW-0605">Phycobilisome</keyword>
<evidence type="ECO:0000313" key="3">
    <source>
        <dbReference type="EMBL" id="ACK73796.1"/>
    </source>
</evidence>
<keyword evidence="4" id="KW-1185">Reference proteome</keyword>
<dbReference type="EMBL" id="CP001292">
    <property type="protein sequence ID" value="ACK73796.1"/>
    <property type="molecule type" value="Genomic_DNA"/>
</dbReference>
<evidence type="ECO:0000256" key="1">
    <source>
        <dbReference type="ARBA" id="ARBA00022549"/>
    </source>
</evidence>
<dbReference type="RefSeq" id="WP_012599697.1">
    <property type="nucleotide sequence ID" value="NC_011738.1"/>
</dbReference>
<dbReference type="Pfam" id="PF13646">
    <property type="entry name" value="HEAT_2"/>
    <property type="match status" value="1"/>
</dbReference>
<dbReference type="eggNOG" id="COG1413">
    <property type="taxonomic scope" value="Bacteria"/>
</dbReference>
<dbReference type="PANTHER" id="PTHR12697:SF5">
    <property type="entry name" value="DEOXYHYPUSINE HYDROXYLASE"/>
    <property type="match status" value="1"/>
</dbReference>
<proteinExistence type="predicted"/>
<evidence type="ECO:0000256" key="2">
    <source>
        <dbReference type="ARBA" id="ARBA00022738"/>
    </source>
</evidence>
<evidence type="ECO:0000313" key="4">
    <source>
        <dbReference type="Proteomes" id="UP000002384"/>
    </source>
</evidence>
<dbReference type="InterPro" id="IPR011989">
    <property type="entry name" value="ARM-like"/>
</dbReference>
<keyword evidence="1" id="KW-0042">Antenna complex</keyword>
<organism evidence="3 4">
    <name type="scientific">Gloeothece citriformis (strain PCC 7424)</name>
    <name type="common">Cyanothece sp. (strain PCC 7424)</name>
    <dbReference type="NCBI Taxonomy" id="65393"/>
    <lineage>
        <taxon>Bacteria</taxon>
        <taxon>Bacillati</taxon>
        <taxon>Cyanobacteriota</taxon>
        <taxon>Cyanophyceae</taxon>
        <taxon>Oscillatoriophycideae</taxon>
        <taxon>Chroococcales</taxon>
        <taxon>Aphanothecaceae</taxon>
        <taxon>Gloeothece</taxon>
        <taxon>Gloeothece citriformis</taxon>
    </lineage>
</organism>
<name>B7KLX4_GLOC7</name>
<keyword evidence="3" id="KW-0456">Lyase</keyword>
<protein>
    <submittedName>
        <fullName evidence="3">PBS lyase HEAT domain protein repeat-containing protein</fullName>
    </submittedName>
</protein>
<dbReference type="KEGG" id="cyc:PCC7424_5731"/>
<dbReference type="AlphaFoldDB" id="B7KLX4"/>
<dbReference type="GO" id="GO:0016829">
    <property type="term" value="F:lyase activity"/>
    <property type="evidence" value="ECO:0007669"/>
    <property type="project" value="UniProtKB-KW"/>
</dbReference>
<dbReference type="GO" id="GO:0016491">
    <property type="term" value="F:oxidoreductase activity"/>
    <property type="evidence" value="ECO:0007669"/>
    <property type="project" value="TreeGrafter"/>
</dbReference>
<dbReference type="Gene3D" id="1.25.10.10">
    <property type="entry name" value="Leucine-rich Repeat Variant"/>
    <property type="match status" value="2"/>
</dbReference>
<dbReference type="SMART" id="SM00567">
    <property type="entry name" value="EZ_HEAT"/>
    <property type="match status" value="5"/>
</dbReference>
<geneLocation type="plasmid" evidence="3 4">
    <name>pP742401</name>
</geneLocation>
<dbReference type="Proteomes" id="UP000002384">
    <property type="component" value="Plasmid pP742401"/>
</dbReference>
<gene>
    <name evidence="3" type="ordered locus">PCC7424_5731</name>
</gene>
<dbReference type="OrthoDB" id="527225at2"/>
<keyword evidence="3" id="KW-0614">Plasmid</keyword>
<accession>B7KLX4</accession>
<dbReference type="SUPFAM" id="SSF48371">
    <property type="entry name" value="ARM repeat"/>
    <property type="match status" value="1"/>
</dbReference>
<reference evidence="4" key="1">
    <citation type="journal article" date="2011" name="MBio">
        <title>Novel metabolic attributes of the genus Cyanothece, comprising a group of unicellular nitrogen-fixing Cyanobacteria.</title>
        <authorList>
            <person name="Bandyopadhyay A."/>
            <person name="Elvitigala T."/>
            <person name="Welsh E."/>
            <person name="Stockel J."/>
            <person name="Liberton M."/>
            <person name="Min H."/>
            <person name="Sherman L.A."/>
            <person name="Pakrasi H.B."/>
        </authorList>
    </citation>
    <scope>NUCLEOTIDE SEQUENCE [LARGE SCALE GENOMIC DNA]</scope>
    <source>
        <strain evidence="4">PCC 7424</strain>
        <plasmid evidence="4">pP742401</plasmid>
    </source>
</reference>
<dbReference type="GO" id="GO:0030089">
    <property type="term" value="C:phycobilisome"/>
    <property type="evidence" value="ECO:0007669"/>
    <property type="project" value="UniProtKB-KW"/>
</dbReference>
<sequence>MDKRFFKLYNLTEEEAIAVLDTPQDQIEEDDSRYVVAAHLVNFQSENSINALIRAIQNTDPSLDNRIVRRKSIETLGRLHALQAIPVIRTCLAEEDCYTVEIAVWSLGEIGCQDPEILEEMAQLLDKPGQLYRVIIHTLAKLNYQKAIDRIKNYIDHKDKTIASAAISAICRLSGDYREMEKVVAFLQHPNVNARRGCIQDLIDCCYYPAIAQIASCPVSLVFRLRAIRTLAETGIKDGSLTFEQIQPSLEKVLRDHPDDLNLVHQYDQPPSIEFVIRELYHTDFGRCYLASKTLLDTYSQDAPQALLTTYAQEAHNDYGAHYHVIKLLGWLCHHAAYDLLIEALQNTAPQFQKSRAAAAIALGEIGDKRAIPALEASLKTPIWDLKYASLMALDKLGEIKSYEIAATDPDPLIRAKVAQTSPKALTAINP</sequence>
<dbReference type="InterPro" id="IPR004155">
    <property type="entry name" value="PBS_lyase_HEAT"/>
</dbReference>
<dbReference type="PANTHER" id="PTHR12697">
    <property type="entry name" value="PBS LYASE HEAT-LIKE PROTEIN"/>
    <property type="match status" value="1"/>
</dbReference>